<dbReference type="SUPFAM" id="SSF53098">
    <property type="entry name" value="Ribonuclease H-like"/>
    <property type="match status" value="1"/>
</dbReference>
<dbReference type="STRING" id="48709.A0A1D2M3U4"/>
<dbReference type="InterPro" id="IPR012337">
    <property type="entry name" value="RNaseH-like_sf"/>
</dbReference>
<evidence type="ECO:0000259" key="1">
    <source>
        <dbReference type="Pfam" id="PF05699"/>
    </source>
</evidence>
<accession>A0A1D2M3U4</accession>
<dbReference type="Pfam" id="PF05699">
    <property type="entry name" value="Dimer_Tnp_hAT"/>
    <property type="match status" value="1"/>
</dbReference>
<evidence type="ECO:0000313" key="3">
    <source>
        <dbReference type="Proteomes" id="UP000094527"/>
    </source>
</evidence>
<dbReference type="InterPro" id="IPR008906">
    <property type="entry name" value="HATC_C_dom"/>
</dbReference>
<gene>
    <name evidence="2" type="ORF">Ocin01_19103</name>
</gene>
<protein>
    <recommendedName>
        <fullName evidence="1">HAT C-terminal dimerisation domain-containing protein</fullName>
    </recommendedName>
</protein>
<dbReference type="Proteomes" id="UP000094527">
    <property type="component" value="Unassembled WGS sequence"/>
</dbReference>
<dbReference type="OrthoDB" id="6728421at2759"/>
<dbReference type="GO" id="GO:0046983">
    <property type="term" value="F:protein dimerization activity"/>
    <property type="evidence" value="ECO:0007669"/>
    <property type="project" value="InterPro"/>
</dbReference>
<proteinExistence type="predicted"/>
<keyword evidence="3" id="KW-1185">Reference proteome</keyword>
<dbReference type="EMBL" id="LJIJ01005023">
    <property type="protein sequence ID" value="ODM87581.1"/>
    <property type="molecule type" value="Genomic_DNA"/>
</dbReference>
<evidence type="ECO:0000313" key="2">
    <source>
        <dbReference type="EMBL" id="ODM87581.1"/>
    </source>
</evidence>
<comment type="caution">
    <text evidence="2">The sequence shown here is derived from an EMBL/GenBank/DDBJ whole genome shotgun (WGS) entry which is preliminary data.</text>
</comment>
<dbReference type="OMA" id="CTENIFA"/>
<organism evidence="2 3">
    <name type="scientific">Orchesella cincta</name>
    <name type="common">Springtail</name>
    <name type="synonym">Podura cincta</name>
    <dbReference type="NCBI Taxonomy" id="48709"/>
    <lineage>
        <taxon>Eukaryota</taxon>
        <taxon>Metazoa</taxon>
        <taxon>Ecdysozoa</taxon>
        <taxon>Arthropoda</taxon>
        <taxon>Hexapoda</taxon>
        <taxon>Collembola</taxon>
        <taxon>Entomobryomorpha</taxon>
        <taxon>Entomobryoidea</taxon>
        <taxon>Orchesellidae</taxon>
        <taxon>Orchesellinae</taxon>
        <taxon>Orchesella</taxon>
    </lineage>
</organism>
<sequence length="201" mass="22610">MSIPVSLALDKLQGEFGVFMGSLVPTLIRVKAMITEVKEDSECCSKGYATAYLNGIEKRFGQIMKIDDKNPSDYFRWVDQDLHSKLKKQFVLRATAFVKKCSTTDTPVSQEDELDPFYDFGNSAITTMSNGKNDTAASIYKASMLSQYPTVEKMFRRYNTSLPSSAPVERVFSYAGMILSPKRTNLTDSNFEKLVLLKCNN</sequence>
<feature type="domain" description="HAT C-terminal dimerisation" evidence="1">
    <location>
        <begin position="144"/>
        <end position="198"/>
    </location>
</feature>
<reference evidence="2 3" key="1">
    <citation type="journal article" date="2016" name="Genome Biol. Evol.">
        <title>Gene Family Evolution Reflects Adaptation to Soil Environmental Stressors in the Genome of the Collembolan Orchesella cincta.</title>
        <authorList>
            <person name="Faddeeva-Vakhrusheva A."/>
            <person name="Derks M.F."/>
            <person name="Anvar S.Y."/>
            <person name="Agamennone V."/>
            <person name="Suring W."/>
            <person name="Smit S."/>
            <person name="van Straalen N.M."/>
            <person name="Roelofs D."/>
        </authorList>
    </citation>
    <scope>NUCLEOTIDE SEQUENCE [LARGE SCALE GENOMIC DNA]</scope>
    <source>
        <tissue evidence="2">Mixed pool</tissue>
    </source>
</reference>
<feature type="non-terminal residue" evidence="2">
    <location>
        <position position="201"/>
    </location>
</feature>
<dbReference type="AlphaFoldDB" id="A0A1D2M3U4"/>
<name>A0A1D2M3U4_ORCCI</name>